<evidence type="ECO:0000313" key="18">
    <source>
        <dbReference type="EMBL" id="TCJ88778.1"/>
    </source>
</evidence>
<dbReference type="CDD" id="cd00082">
    <property type="entry name" value="HisKA"/>
    <property type="match status" value="1"/>
</dbReference>
<keyword evidence="11 15" id="KW-1133">Transmembrane helix</keyword>
<evidence type="ECO:0000256" key="2">
    <source>
        <dbReference type="ARBA" id="ARBA00004651"/>
    </source>
</evidence>
<feature type="region of interest" description="Disordered" evidence="14">
    <location>
        <begin position="103"/>
        <end position="138"/>
    </location>
</feature>
<evidence type="ECO:0000256" key="8">
    <source>
        <dbReference type="ARBA" id="ARBA00022741"/>
    </source>
</evidence>
<sequence length="525" mass="59094">MTFKLWHKLVLTIVCITGIVLILAIFLSNQSVKSGFLAYLNDVEERRSDSFSVVLLRQYHKHRNWDFIKGNRRLWERSFYQSRDINVRKEEAQPVLDVNIIGKRAEESEGPAERPEGRRPPPGKFPPPPRKKHLEAIGNPPPLFIEDNEFRSEQPRSVSRGATKPPPKSMALLDANKSFLVGGTQASENATLKPLKFSGKVVGYIRSEPFNEITDELDQQFVQHQNQAFIKISLWALAIVLIGAGLFAAYLRSRINKIGDQAGLLTSGDYRCQSVDKSQDELGQLSKKLNILGETLEENRSSRRRWISDISHELRTPVTVLKGEIEAIQDKVRELTPSSIDSLHQEVLRLSRLISDLNELSLSDLGALSYHKETLNIVELVEDIITQHQHQFDEKNITVTFNSSNENIEIDGDGQRLEQLFANLANNSQHYTCTSGQLEINIKKQADSVIIEWSDSEPGVSDEELGRLFERLYRVEASRNRNAGGSGLGLSIAQNIVAAHDGNIEAKHSPLGGISFVITFPINRH</sequence>
<dbReference type="SMART" id="SM00388">
    <property type="entry name" value="HisKA"/>
    <property type="match status" value="1"/>
</dbReference>
<evidence type="ECO:0000256" key="5">
    <source>
        <dbReference type="ARBA" id="ARBA00022553"/>
    </source>
</evidence>
<proteinExistence type="predicted"/>
<dbReference type="InterPro" id="IPR005467">
    <property type="entry name" value="His_kinase_dom"/>
</dbReference>
<dbReference type="PRINTS" id="PR00344">
    <property type="entry name" value="BCTRLSENSOR"/>
</dbReference>
<reference evidence="18 19" key="1">
    <citation type="submission" date="2019-03" db="EMBL/GenBank/DDBJ databases">
        <title>Genomic Encyclopedia of Type Strains, Phase IV (KMG-IV): sequencing the most valuable type-strain genomes for metagenomic binning, comparative biology and taxonomic classification.</title>
        <authorList>
            <person name="Goeker M."/>
        </authorList>
    </citation>
    <scope>NUCLEOTIDE SEQUENCE [LARGE SCALE GENOMIC DNA]</scope>
    <source>
        <strain evidence="18 19">DSM 24830</strain>
    </source>
</reference>
<comment type="subcellular location">
    <subcellularLocation>
        <location evidence="2">Cell membrane</location>
        <topology evidence="2">Multi-pass membrane protein</topology>
    </subcellularLocation>
</comment>
<dbReference type="InterPro" id="IPR003660">
    <property type="entry name" value="HAMP_dom"/>
</dbReference>
<dbReference type="GO" id="GO:0005886">
    <property type="term" value="C:plasma membrane"/>
    <property type="evidence" value="ECO:0007669"/>
    <property type="project" value="UniProtKB-SubCell"/>
</dbReference>
<dbReference type="FunFam" id="3.30.565.10:FF:000006">
    <property type="entry name" value="Sensor histidine kinase WalK"/>
    <property type="match status" value="1"/>
</dbReference>
<dbReference type="InterPro" id="IPR003594">
    <property type="entry name" value="HATPase_dom"/>
</dbReference>
<dbReference type="InterPro" id="IPR003661">
    <property type="entry name" value="HisK_dim/P_dom"/>
</dbReference>
<evidence type="ECO:0000256" key="15">
    <source>
        <dbReference type="SAM" id="Phobius"/>
    </source>
</evidence>
<evidence type="ECO:0000313" key="19">
    <source>
        <dbReference type="Proteomes" id="UP000294887"/>
    </source>
</evidence>
<comment type="caution">
    <text evidence="18">The sequence shown here is derived from an EMBL/GenBank/DDBJ whole genome shotgun (WGS) entry which is preliminary data.</text>
</comment>
<feature type="transmembrane region" description="Helical" evidence="15">
    <location>
        <begin position="6"/>
        <end position="27"/>
    </location>
</feature>
<dbReference type="SUPFAM" id="SSF55874">
    <property type="entry name" value="ATPase domain of HSP90 chaperone/DNA topoisomerase II/histidine kinase"/>
    <property type="match status" value="1"/>
</dbReference>
<evidence type="ECO:0000256" key="3">
    <source>
        <dbReference type="ARBA" id="ARBA00012438"/>
    </source>
</evidence>
<dbReference type="InterPro" id="IPR050398">
    <property type="entry name" value="HssS/ArlS-like"/>
</dbReference>
<dbReference type="PROSITE" id="PS50109">
    <property type="entry name" value="HIS_KIN"/>
    <property type="match status" value="1"/>
</dbReference>
<comment type="catalytic activity">
    <reaction evidence="1">
        <text>ATP + protein L-histidine = ADP + protein N-phospho-L-histidine.</text>
        <dbReference type="EC" id="2.7.13.3"/>
    </reaction>
</comment>
<name>A0A4R1FA55_9GAMM</name>
<evidence type="ECO:0000256" key="1">
    <source>
        <dbReference type="ARBA" id="ARBA00000085"/>
    </source>
</evidence>
<dbReference type="Proteomes" id="UP000294887">
    <property type="component" value="Unassembled WGS sequence"/>
</dbReference>
<dbReference type="PROSITE" id="PS50885">
    <property type="entry name" value="HAMP"/>
    <property type="match status" value="1"/>
</dbReference>
<organism evidence="18 19">
    <name type="scientific">Cocleimonas flava</name>
    <dbReference type="NCBI Taxonomy" id="634765"/>
    <lineage>
        <taxon>Bacteria</taxon>
        <taxon>Pseudomonadati</taxon>
        <taxon>Pseudomonadota</taxon>
        <taxon>Gammaproteobacteria</taxon>
        <taxon>Thiotrichales</taxon>
        <taxon>Thiotrichaceae</taxon>
        <taxon>Cocleimonas</taxon>
    </lineage>
</organism>
<keyword evidence="8" id="KW-0547">Nucleotide-binding</keyword>
<feature type="domain" description="HAMP" evidence="17">
    <location>
        <begin position="249"/>
        <end position="301"/>
    </location>
</feature>
<evidence type="ECO:0000256" key="13">
    <source>
        <dbReference type="ARBA" id="ARBA00023136"/>
    </source>
</evidence>
<dbReference type="EC" id="2.7.13.3" evidence="3"/>
<evidence type="ECO:0000256" key="14">
    <source>
        <dbReference type="SAM" id="MobiDB-lite"/>
    </source>
</evidence>
<dbReference type="InterPro" id="IPR036097">
    <property type="entry name" value="HisK_dim/P_sf"/>
</dbReference>
<keyword evidence="4" id="KW-1003">Cell membrane</keyword>
<dbReference type="EMBL" id="SMFQ01000002">
    <property type="protein sequence ID" value="TCJ88778.1"/>
    <property type="molecule type" value="Genomic_DNA"/>
</dbReference>
<evidence type="ECO:0000256" key="7">
    <source>
        <dbReference type="ARBA" id="ARBA00022692"/>
    </source>
</evidence>
<keyword evidence="6" id="KW-0808">Transferase</keyword>
<dbReference type="PANTHER" id="PTHR45528:SF1">
    <property type="entry name" value="SENSOR HISTIDINE KINASE CPXA"/>
    <property type="match status" value="1"/>
</dbReference>
<keyword evidence="12" id="KW-0902">Two-component regulatory system</keyword>
<evidence type="ECO:0000256" key="9">
    <source>
        <dbReference type="ARBA" id="ARBA00022777"/>
    </source>
</evidence>
<accession>A0A4R1FA55</accession>
<gene>
    <name evidence="18" type="ORF">EV695_0637</name>
</gene>
<keyword evidence="10" id="KW-0067">ATP-binding</keyword>
<dbReference type="Gene3D" id="6.10.340.10">
    <property type="match status" value="1"/>
</dbReference>
<dbReference type="RefSeq" id="WP_131904452.1">
    <property type="nucleotide sequence ID" value="NZ_BAAAFU010000008.1"/>
</dbReference>
<feature type="transmembrane region" description="Helical" evidence="15">
    <location>
        <begin position="232"/>
        <end position="251"/>
    </location>
</feature>
<evidence type="ECO:0000256" key="10">
    <source>
        <dbReference type="ARBA" id="ARBA00022840"/>
    </source>
</evidence>
<evidence type="ECO:0000256" key="12">
    <source>
        <dbReference type="ARBA" id="ARBA00023012"/>
    </source>
</evidence>
<keyword evidence="9 18" id="KW-0418">Kinase</keyword>
<dbReference type="Pfam" id="PF02518">
    <property type="entry name" value="HATPase_c"/>
    <property type="match status" value="1"/>
</dbReference>
<protein>
    <recommendedName>
        <fullName evidence="3">histidine kinase</fullName>
        <ecNumber evidence="3">2.7.13.3</ecNumber>
    </recommendedName>
</protein>
<dbReference type="Gene3D" id="3.30.565.10">
    <property type="entry name" value="Histidine kinase-like ATPase, C-terminal domain"/>
    <property type="match status" value="1"/>
</dbReference>
<keyword evidence="13 15" id="KW-0472">Membrane</keyword>
<dbReference type="SMART" id="SM00387">
    <property type="entry name" value="HATPase_c"/>
    <property type="match status" value="1"/>
</dbReference>
<dbReference type="Pfam" id="PF00512">
    <property type="entry name" value="HisKA"/>
    <property type="match status" value="1"/>
</dbReference>
<dbReference type="InterPro" id="IPR004358">
    <property type="entry name" value="Sig_transdc_His_kin-like_C"/>
</dbReference>
<dbReference type="InterPro" id="IPR036890">
    <property type="entry name" value="HATPase_C_sf"/>
</dbReference>
<dbReference type="OrthoDB" id="9809766at2"/>
<evidence type="ECO:0000256" key="4">
    <source>
        <dbReference type="ARBA" id="ARBA00022475"/>
    </source>
</evidence>
<dbReference type="GO" id="GO:0005524">
    <property type="term" value="F:ATP binding"/>
    <property type="evidence" value="ECO:0007669"/>
    <property type="project" value="UniProtKB-KW"/>
</dbReference>
<evidence type="ECO:0000256" key="11">
    <source>
        <dbReference type="ARBA" id="ARBA00022989"/>
    </source>
</evidence>
<keyword evidence="7 15" id="KW-0812">Transmembrane</keyword>
<dbReference type="Gene3D" id="1.10.287.130">
    <property type="match status" value="1"/>
</dbReference>
<dbReference type="GO" id="GO:0000155">
    <property type="term" value="F:phosphorelay sensor kinase activity"/>
    <property type="evidence" value="ECO:0007669"/>
    <property type="project" value="InterPro"/>
</dbReference>
<dbReference type="PANTHER" id="PTHR45528">
    <property type="entry name" value="SENSOR HISTIDINE KINASE CPXA"/>
    <property type="match status" value="1"/>
</dbReference>
<dbReference type="AlphaFoldDB" id="A0A4R1FA55"/>
<evidence type="ECO:0000259" key="17">
    <source>
        <dbReference type="PROSITE" id="PS50885"/>
    </source>
</evidence>
<evidence type="ECO:0000256" key="6">
    <source>
        <dbReference type="ARBA" id="ARBA00022679"/>
    </source>
</evidence>
<feature type="compositionally biased region" description="Basic and acidic residues" evidence="14">
    <location>
        <begin position="103"/>
        <end position="119"/>
    </location>
</feature>
<evidence type="ECO:0000259" key="16">
    <source>
        <dbReference type="PROSITE" id="PS50109"/>
    </source>
</evidence>
<dbReference type="SUPFAM" id="SSF47384">
    <property type="entry name" value="Homodimeric domain of signal transducing histidine kinase"/>
    <property type="match status" value="1"/>
</dbReference>
<feature type="domain" description="Histidine kinase" evidence="16">
    <location>
        <begin position="309"/>
        <end position="524"/>
    </location>
</feature>
<keyword evidence="5" id="KW-0597">Phosphoprotein</keyword>
<keyword evidence="19" id="KW-1185">Reference proteome</keyword>